<sequence length="64" mass="7432">MKNFQIDFYFDQGNTLTHYVKATSKDSALSSIPTNGTYEFRDAEDNNVYRITINLVKYIIVSEM</sequence>
<organism evidence="1 2">
    <name type="scientific">Planococcus halotolerans</name>
    <dbReference type="NCBI Taxonomy" id="2233542"/>
    <lineage>
        <taxon>Bacteria</taxon>
        <taxon>Bacillati</taxon>
        <taxon>Bacillota</taxon>
        <taxon>Bacilli</taxon>
        <taxon>Bacillales</taxon>
        <taxon>Caryophanaceae</taxon>
        <taxon>Planococcus</taxon>
    </lineage>
</organism>
<accession>A0A365L1B3</accession>
<dbReference type="Proteomes" id="UP000251002">
    <property type="component" value="Unassembled WGS sequence"/>
</dbReference>
<dbReference type="RefSeq" id="WP_112222748.1">
    <property type="nucleotide sequence ID" value="NZ_CP047673.1"/>
</dbReference>
<name>A0A365L1B3_9BACL</name>
<evidence type="ECO:0000313" key="1">
    <source>
        <dbReference type="EMBL" id="RAZ79163.1"/>
    </source>
</evidence>
<gene>
    <name evidence="1" type="ORF">DP120_05970</name>
</gene>
<dbReference type="EMBL" id="QLZR01000002">
    <property type="protein sequence ID" value="RAZ79163.1"/>
    <property type="molecule type" value="Genomic_DNA"/>
</dbReference>
<comment type="caution">
    <text evidence="1">The sequence shown here is derived from an EMBL/GenBank/DDBJ whole genome shotgun (WGS) entry which is preliminary data.</text>
</comment>
<reference evidence="1 2" key="1">
    <citation type="submission" date="2018-06" db="EMBL/GenBank/DDBJ databases">
        <title>The draft genome sequences of strains SCU63 and S1.</title>
        <authorList>
            <person name="Gan L."/>
        </authorList>
    </citation>
    <scope>NUCLEOTIDE SEQUENCE [LARGE SCALE GENOMIC DNA]</scope>
    <source>
        <strain evidence="1 2">SCU63</strain>
    </source>
</reference>
<evidence type="ECO:0000313" key="2">
    <source>
        <dbReference type="Proteomes" id="UP000251002"/>
    </source>
</evidence>
<protein>
    <submittedName>
        <fullName evidence="1">Uncharacterized protein</fullName>
    </submittedName>
</protein>
<keyword evidence="2" id="KW-1185">Reference proteome</keyword>
<dbReference type="AlphaFoldDB" id="A0A365L1B3"/>
<proteinExistence type="predicted"/>